<evidence type="ECO:0000313" key="1">
    <source>
        <dbReference type="EMBL" id="GAA1593923.1"/>
    </source>
</evidence>
<gene>
    <name evidence="1" type="ORF">GCM10009742_45880</name>
</gene>
<accession>A0ABN2E2Z6</accession>
<dbReference type="EMBL" id="BAAAND010000007">
    <property type="protein sequence ID" value="GAA1593923.1"/>
    <property type="molecule type" value="Genomic_DNA"/>
</dbReference>
<reference evidence="1 2" key="1">
    <citation type="journal article" date="2019" name="Int. J. Syst. Evol. Microbiol.">
        <title>The Global Catalogue of Microorganisms (GCM) 10K type strain sequencing project: providing services to taxonomists for standard genome sequencing and annotation.</title>
        <authorList>
            <consortium name="The Broad Institute Genomics Platform"/>
            <consortium name="The Broad Institute Genome Sequencing Center for Infectious Disease"/>
            <person name="Wu L."/>
            <person name="Ma J."/>
        </authorList>
    </citation>
    <scope>NUCLEOTIDE SEQUENCE [LARGE SCALE GENOMIC DNA]</scope>
    <source>
        <strain evidence="1 2">JCM 14304</strain>
    </source>
</reference>
<protein>
    <submittedName>
        <fullName evidence="1">Uncharacterized protein</fullName>
    </submittedName>
</protein>
<proteinExistence type="predicted"/>
<evidence type="ECO:0000313" key="2">
    <source>
        <dbReference type="Proteomes" id="UP001500190"/>
    </source>
</evidence>
<dbReference type="Proteomes" id="UP001500190">
    <property type="component" value="Unassembled WGS sequence"/>
</dbReference>
<comment type="caution">
    <text evidence="1">The sequence shown here is derived from an EMBL/GenBank/DDBJ whole genome shotgun (WGS) entry which is preliminary data.</text>
</comment>
<keyword evidence="2" id="KW-1185">Reference proteome</keyword>
<sequence length="44" mass="4833">MFGKRILSEAWRPGRMALSACLRSVGDEANYYHQLSPRVGGPPG</sequence>
<organism evidence="1 2">
    <name type="scientific">Kribbella karoonensis</name>
    <dbReference type="NCBI Taxonomy" id="324851"/>
    <lineage>
        <taxon>Bacteria</taxon>
        <taxon>Bacillati</taxon>
        <taxon>Actinomycetota</taxon>
        <taxon>Actinomycetes</taxon>
        <taxon>Propionibacteriales</taxon>
        <taxon>Kribbellaceae</taxon>
        <taxon>Kribbella</taxon>
    </lineage>
</organism>
<name>A0ABN2E2Z6_9ACTN</name>